<dbReference type="SUPFAM" id="SSF52540">
    <property type="entry name" value="P-loop containing nucleoside triphosphate hydrolases"/>
    <property type="match status" value="1"/>
</dbReference>
<evidence type="ECO:0000256" key="1">
    <source>
        <dbReference type="ARBA" id="ARBA00022443"/>
    </source>
</evidence>
<feature type="domain" description="SH3" evidence="4">
    <location>
        <begin position="1"/>
        <end position="53"/>
    </location>
</feature>
<dbReference type="PANTHER" id="PTHR46844:SF1">
    <property type="entry name" value="SLR5058 PROTEIN"/>
    <property type="match status" value="1"/>
</dbReference>
<dbReference type="InterPro" id="IPR027417">
    <property type="entry name" value="P-loop_NTPase"/>
</dbReference>
<evidence type="ECO:0000259" key="4">
    <source>
        <dbReference type="PROSITE" id="PS50002"/>
    </source>
</evidence>
<evidence type="ECO:0000256" key="3">
    <source>
        <dbReference type="SAM" id="MobiDB-lite"/>
    </source>
</evidence>
<dbReference type="InterPro" id="IPR036028">
    <property type="entry name" value="SH3-like_dom_sf"/>
</dbReference>
<dbReference type="Pfam" id="PF07653">
    <property type="entry name" value="SH3_2"/>
    <property type="match status" value="1"/>
</dbReference>
<reference evidence="6" key="1">
    <citation type="submission" date="2017-05" db="UniProtKB">
        <authorList>
            <consortium name="EnsemblMetazoa"/>
        </authorList>
    </citation>
    <scope>IDENTIFICATION</scope>
</reference>
<dbReference type="OrthoDB" id="9991832at2759"/>
<dbReference type="Gene3D" id="3.40.50.300">
    <property type="entry name" value="P-loop containing nucleotide triphosphate hydrolases"/>
    <property type="match status" value="1"/>
</dbReference>
<dbReference type="SUPFAM" id="SSF50044">
    <property type="entry name" value="SH3-domain"/>
    <property type="match status" value="1"/>
</dbReference>
<evidence type="ECO:0000313" key="6">
    <source>
        <dbReference type="EnsemblMetazoa" id="Aqu2.1.13456_001"/>
    </source>
</evidence>
<evidence type="ECO:0000259" key="5">
    <source>
        <dbReference type="PROSITE" id="PS50837"/>
    </source>
</evidence>
<dbReference type="EnsemblMetazoa" id="Aqu2.1.13456_001">
    <property type="protein sequence ID" value="Aqu2.1.13456_001"/>
    <property type="gene ID" value="Aqu2.1.13456"/>
</dbReference>
<organism evidence="6">
    <name type="scientific">Amphimedon queenslandica</name>
    <name type="common">Sponge</name>
    <dbReference type="NCBI Taxonomy" id="400682"/>
    <lineage>
        <taxon>Eukaryota</taxon>
        <taxon>Metazoa</taxon>
        <taxon>Porifera</taxon>
        <taxon>Demospongiae</taxon>
        <taxon>Heteroscleromorpha</taxon>
        <taxon>Haplosclerida</taxon>
        <taxon>Niphatidae</taxon>
        <taxon>Amphimedon</taxon>
    </lineage>
</organism>
<evidence type="ECO:0008006" key="7">
    <source>
        <dbReference type="Google" id="ProtNLM"/>
    </source>
</evidence>
<dbReference type="PANTHER" id="PTHR46844">
    <property type="entry name" value="SLR5058 PROTEIN"/>
    <property type="match status" value="1"/>
</dbReference>
<feature type="region of interest" description="Disordered" evidence="3">
    <location>
        <begin position="56"/>
        <end position="184"/>
    </location>
</feature>
<dbReference type="PROSITE" id="PS50002">
    <property type="entry name" value="SH3"/>
    <property type="match status" value="1"/>
</dbReference>
<protein>
    <recommendedName>
        <fullName evidence="7">SH3 domain-containing protein</fullName>
    </recommendedName>
</protein>
<dbReference type="Gene3D" id="2.30.30.40">
    <property type="entry name" value="SH3 Domains"/>
    <property type="match status" value="1"/>
</dbReference>
<dbReference type="InterPro" id="IPR001452">
    <property type="entry name" value="SH3_domain"/>
</dbReference>
<dbReference type="eggNOG" id="ENOG502QTJW">
    <property type="taxonomic scope" value="Eukaryota"/>
</dbReference>
<accession>A0A1X7TFK9</accession>
<dbReference type="SMART" id="SM00326">
    <property type="entry name" value="SH3"/>
    <property type="match status" value="1"/>
</dbReference>
<dbReference type="Pfam" id="PF05729">
    <property type="entry name" value="NACHT"/>
    <property type="match status" value="1"/>
</dbReference>
<dbReference type="PROSITE" id="PS50837">
    <property type="entry name" value="NACHT"/>
    <property type="match status" value="1"/>
</dbReference>
<proteinExistence type="predicted"/>
<feature type="compositionally biased region" description="Low complexity" evidence="3">
    <location>
        <begin position="140"/>
        <end position="150"/>
    </location>
</feature>
<name>A0A1X7TFK9_AMPQE</name>
<dbReference type="CDD" id="cd00174">
    <property type="entry name" value="SH3"/>
    <property type="match status" value="1"/>
</dbReference>
<sequence>NFDACDENEVSVTKGESVLVFNQEDNNWFWVVKHKTDNSEGFVPSSILSEVMADKTGGGVPGVEPTAHHHYQSQYPSSSTTAHRPRASTTSVYPTSSSQPMHHHHHRSRLSSTGAAPMQQRGTVPNISSSERLPPPPPTSSSSKPILASPSSPPPPYAEKDPIGLPPPPPRQSIPRNRPSYPGRTGRVSCCISCQLFIGDDTSKWLQVYLGACDASSFNLFTVSFHLYFYFLLILLSGDVELNPGPVTVTDSLHAQGLIPLDTKRDMYLQGETDAKKAGKLLIALETLLKASSDPKKYLIDVCHILFNQKLVPLKQITVPILEELGQTIPDEIIIILPSDLQEYAEILRQRYNLQPIIAADWPPQVGKDFFGRLILIEAQDLIKRAKLQIHWHMLRGEVDKIPYLTGNNEIKIEDLLKTEDTSSQNIVIDGPPGIGKTTLCRKLLNMWSNGVLPCLFDLVLYCPLRNSKVAQAKKLEELFQYIYDCPTVPKIVNWVLEEHGKGLLIIFDGWDELSMRHKKSSLVAKIICKNKLANCSVIVTSRSYASASLLKTLPYVSKHVQIIGFSTEELSTVIIKTLQKDSKLAENLINENTNSEYFKTTQSNDESQLAVNLINELKVRGDVQSLCYIPLVCSMVILVYCKEGRQLPTTLTQLYENFILQTIRRHIERKHGTDPELLVSLEKLPSPLDIALKELSYLAYSALALADSDTKMTFSLRLLDLPVVEVAKENYLGLLTKFEEFGEEKHQFIHLSIQEFLAAWWISKHGNTEENFDSFFDNEHFRMCLRFVAGLTHLENESYQQYFDKKVNLQCKRTPLKKFEISHHCWFVHLSMPVPSYHLRGVGFGELEVLLLQFVYESQNTTLCQLFAHSIENCSLCLNCKIDDVTRLSLFDWLCFSYLLNNAEWDQLDLGELGEQSLSVLTAGLSDKSSVSQCKKLNVYFQNISDISHFTKTQDAILKCTWNY</sequence>
<keyword evidence="1 2" id="KW-0728">SH3 domain</keyword>
<feature type="domain" description="NACHT" evidence="5">
    <location>
        <begin position="425"/>
        <end position="546"/>
    </location>
</feature>
<dbReference type="AlphaFoldDB" id="A0A1X7TFK9"/>
<dbReference type="InParanoid" id="A0A1X7TFK9"/>
<dbReference type="InterPro" id="IPR007111">
    <property type="entry name" value="NACHT_NTPase"/>
</dbReference>
<evidence type="ECO:0000256" key="2">
    <source>
        <dbReference type="PROSITE-ProRule" id="PRU00192"/>
    </source>
</evidence>